<dbReference type="EMBL" id="JAFMOU010000068">
    <property type="protein sequence ID" value="MBU9835868.1"/>
    <property type="molecule type" value="Genomic_DNA"/>
</dbReference>
<name>A0ABS6L1Z7_9GAMM</name>
<evidence type="ECO:0000256" key="8">
    <source>
        <dbReference type="ARBA" id="ARBA00022982"/>
    </source>
</evidence>
<evidence type="ECO:0000256" key="5">
    <source>
        <dbReference type="ARBA" id="ARBA00022617"/>
    </source>
</evidence>
<evidence type="ECO:0000256" key="7">
    <source>
        <dbReference type="ARBA" id="ARBA00022723"/>
    </source>
</evidence>
<keyword evidence="4" id="KW-1003">Cell membrane</keyword>
<keyword evidence="11 12" id="KW-0472">Membrane</keyword>
<dbReference type="PANTHER" id="PTHR30074">
    <property type="entry name" value="FORMATE DEHYDROGENASE, NITRATE-INDUCIBLE, CYTOCHROME B556 FDN SUBUNIT"/>
    <property type="match status" value="1"/>
</dbReference>
<keyword evidence="3" id="KW-0813">Transport</keyword>
<evidence type="ECO:0000256" key="3">
    <source>
        <dbReference type="ARBA" id="ARBA00022448"/>
    </source>
</evidence>
<dbReference type="RefSeq" id="WP_217138527.1">
    <property type="nucleotide sequence ID" value="NZ_JAFMOU010000068.1"/>
</dbReference>
<keyword evidence="6 12" id="KW-0812">Transmembrane</keyword>
<keyword evidence="8" id="KW-0249">Electron transport</keyword>
<feature type="transmembrane region" description="Helical" evidence="12">
    <location>
        <begin position="113"/>
        <end position="133"/>
    </location>
</feature>
<dbReference type="NCBIfam" id="TIGR01583">
    <property type="entry name" value="formate-DH-gamm"/>
    <property type="match status" value="1"/>
</dbReference>
<protein>
    <submittedName>
        <fullName evidence="14">Formate dehydrogenase cytochrome b556 subunit</fullName>
    </submittedName>
</protein>
<evidence type="ECO:0000256" key="2">
    <source>
        <dbReference type="ARBA" id="ARBA00004651"/>
    </source>
</evidence>
<evidence type="ECO:0000256" key="1">
    <source>
        <dbReference type="ARBA" id="ARBA00001971"/>
    </source>
</evidence>
<keyword evidence="7" id="KW-0479">Metal-binding</keyword>
<evidence type="ECO:0000259" key="13">
    <source>
        <dbReference type="Pfam" id="PF01292"/>
    </source>
</evidence>
<dbReference type="InterPro" id="IPR006471">
    <property type="entry name" value="Formate_DH_gsu"/>
</dbReference>
<comment type="caution">
    <text evidence="14">The sequence shown here is derived from an EMBL/GenBank/DDBJ whole genome shotgun (WGS) entry which is preliminary data.</text>
</comment>
<feature type="domain" description="Cytochrome b561 bacterial/Ni-hydrogenase" evidence="13">
    <location>
        <begin position="9"/>
        <end position="184"/>
    </location>
</feature>
<keyword evidence="9 12" id="KW-1133">Transmembrane helix</keyword>
<evidence type="ECO:0000256" key="6">
    <source>
        <dbReference type="ARBA" id="ARBA00022692"/>
    </source>
</evidence>
<dbReference type="InterPro" id="IPR011577">
    <property type="entry name" value="Cyt_b561_bac/Ni-Hgenase"/>
</dbReference>
<organism evidence="14 15">
    <name type="scientific">Rahnella perminowiae</name>
    <dbReference type="NCBI Taxonomy" id="2816244"/>
    <lineage>
        <taxon>Bacteria</taxon>
        <taxon>Pseudomonadati</taxon>
        <taxon>Pseudomonadota</taxon>
        <taxon>Gammaproteobacteria</taxon>
        <taxon>Enterobacterales</taxon>
        <taxon>Yersiniaceae</taxon>
        <taxon>Rahnella</taxon>
    </lineage>
</organism>
<dbReference type="PANTHER" id="PTHR30074:SF2">
    <property type="entry name" value="FORMATE DEHYDROGENASE, CYTOCHROME B556(FDO) SUBUNIT"/>
    <property type="match status" value="1"/>
</dbReference>
<keyword evidence="10" id="KW-0408">Iron</keyword>
<feature type="transmembrane region" description="Helical" evidence="12">
    <location>
        <begin position="20"/>
        <end position="43"/>
    </location>
</feature>
<evidence type="ECO:0000313" key="14">
    <source>
        <dbReference type="EMBL" id="MBU9835868.1"/>
    </source>
</evidence>
<comment type="subcellular location">
    <subcellularLocation>
        <location evidence="2">Cell membrane</location>
        <topology evidence="2">Multi-pass membrane protein</topology>
    </subcellularLocation>
</comment>
<evidence type="ECO:0000313" key="15">
    <source>
        <dbReference type="Proteomes" id="UP000699865"/>
    </source>
</evidence>
<evidence type="ECO:0000256" key="10">
    <source>
        <dbReference type="ARBA" id="ARBA00023004"/>
    </source>
</evidence>
<feature type="transmembrane region" description="Helical" evidence="12">
    <location>
        <begin position="145"/>
        <end position="172"/>
    </location>
</feature>
<gene>
    <name evidence="14" type="primary">fdoI</name>
    <name evidence="14" type="ORF">J1786_13745</name>
</gene>
<dbReference type="NCBIfam" id="NF007924">
    <property type="entry name" value="PRK10639.1"/>
    <property type="match status" value="1"/>
</dbReference>
<dbReference type="Pfam" id="PF01292">
    <property type="entry name" value="Ni_hydr_CYTB"/>
    <property type="match status" value="1"/>
</dbReference>
<evidence type="ECO:0000256" key="11">
    <source>
        <dbReference type="ARBA" id="ARBA00023136"/>
    </source>
</evidence>
<proteinExistence type="predicted"/>
<dbReference type="Proteomes" id="UP000699865">
    <property type="component" value="Unassembled WGS sequence"/>
</dbReference>
<dbReference type="InterPro" id="IPR051817">
    <property type="entry name" value="FDH_cytochrome_b556_subunit"/>
</dbReference>
<comment type="cofactor">
    <cofactor evidence="1">
        <name>heme</name>
        <dbReference type="ChEBI" id="CHEBI:30413"/>
    </cofactor>
</comment>
<evidence type="ECO:0000256" key="12">
    <source>
        <dbReference type="SAM" id="Phobius"/>
    </source>
</evidence>
<evidence type="ECO:0000256" key="4">
    <source>
        <dbReference type="ARBA" id="ARBA00022475"/>
    </source>
</evidence>
<feature type="transmembrane region" description="Helical" evidence="12">
    <location>
        <begin position="55"/>
        <end position="73"/>
    </location>
</feature>
<keyword evidence="15" id="KW-1185">Reference proteome</keyword>
<keyword evidence="5" id="KW-0349">Heme</keyword>
<evidence type="ECO:0000256" key="9">
    <source>
        <dbReference type="ARBA" id="ARBA00022989"/>
    </source>
</evidence>
<accession>A0ABS6L1Z7</accession>
<sequence length="219" mass="25242">MKKEKLIQRYNLAERLNHWIVAFCFVTLALSGIGFFFPSFNWLMNIYGTPQMARILHPFFGVVMFISFLGMFLRYWKHNLPEKDDIVWVKNIGKVLTNHEVGDTGRYNFGQKCVFWAAISCLVLLMASGVIIWRPWFAGYFPIPLIRLALLVHSLAGIGLILVIIMHVYAAIWAKGSIPAMTGGKVPASWAKYHHPRWYRQVRAEALKKEQDKDERKAG</sequence>
<reference evidence="14 15" key="1">
    <citation type="submission" date="2021-03" db="EMBL/GenBank/DDBJ databases">
        <title>Five novel Rahnella species.</title>
        <authorList>
            <person name="Brady C."/>
            <person name="Asselin J."/>
            <person name="Beer S."/>
            <person name="Bruberg M.B."/>
            <person name="Crampton B."/>
            <person name="Venter S."/>
            <person name="Arnold D."/>
            <person name="Denman S."/>
        </authorList>
    </citation>
    <scope>NUCLEOTIDE SEQUENCE [LARGE SCALE GENOMIC DNA]</scope>
    <source>
        <strain evidence="14 15">L72c</strain>
    </source>
</reference>